<dbReference type="OrthoDB" id="5147392at2759"/>
<keyword evidence="3" id="KW-0805">Transcription regulation</keyword>
<dbReference type="EMBL" id="JAOQAV010000111">
    <property type="protein sequence ID" value="KAJ4177348.1"/>
    <property type="molecule type" value="Genomic_DNA"/>
</dbReference>
<dbReference type="CDD" id="cd12148">
    <property type="entry name" value="fungal_TF_MHR"/>
    <property type="match status" value="1"/>
</dbReference>
<dbReference type="GO" id="GO:0001228">
    <property type="term" value="F:DNA-binding transcription activator activity, RNA polymerase II-specific"/>
    <property type="evidence" value="ECO:0007669"/>
    <property type="project" value="TreeGrafter"/>
</dbReference>
<evidence type="ECO:0000313" key="8">
    <source>
        <dbReference type="EMBL" id="KAJ4177348.1"/>
    </source>
</evidence>
<dbReference type="Proteomes" id="UP001152087">
    <property type="component" value="Unassembled WGS sequence"/>
</dbReference>
<keyword evidence="4" id="KW-0238">DNA-binding</keyword>
<accession>A0A9W8QV92</accession>
<protein>
    <recommendedName>
        <fullName evidence="7">Xylanolytic transcriptional activator regulatory domain-containing protein</fullName>
    </recommendedName>
</protein>
<proteinExistence type="predicted"/>
<dbReference type="AlphaFoldDB" id="A0A9W8QV92"/>
<dbReference type="GO" id="GO:0008270">
    <property type="term" value="F:zinc ion binding"/>
    <property type="evidence" value="ECO:0007669"/>
    <property type="project" value="InterPro"/>
</dbReference>
<keyword evidence="6" id="KW-0539">Nucleus</keyword>
<dbReference type="GO" id="GO:0000978">
    <property type="term" value="F:RNA polymerase II cis-regulatory region sequence-specific DNA binding"/>
    <property type="evidence" value="ECO:0007669"/>
    <property type="project" value="TreeGrafter"/>
</dbReference>
<evidence type="ECO:0000256" key="1">
    <source>
        <dbReference type="ARBA" id="ARBA00022723"/>
    </source>
</evidence>
<keyword evidence="9" id="KW-1185">Reference proteome</keyword>
<evidence type="ECO:0000256" key="2">
    <source>
        <dbReference type="ARBA" id="ARBA00022833"/>
    </source>
</evidence>
<keyword evidence="1" id="KW-0479">Metal-binding</keyword>
<gene>
    <name evidence="8" type="ORF">NW755_013899</name>
</gene>
<sequence length="184" mass="21273">MPVLIDFLKEVETDRGDLFRQLQKCKSLARKVKACRVPDSATTVSIGKQMPTRQLADQLIEAYLRIFETVYRTIHVPTFRAEYERYWADPQAADDSFVILLQLCMAIGAAFQDDTLAVNSELSTSLQEMMRQLCKFHETGGITSFQLRYSEVTMYRFFLTLHQPILPKHCRIPSIIFLARYPPT</sequence>
<keyword evidence="5" id="KW-0804">Transcription</keyword>
<evidence type="ECO:0000256" key="3">
    <source>
        <dbReference type="ARBA" id="ARBA00023015"/>
    </source>
</evidence>
<dbReference type="GO" id="GO:0006351">
    <property type="term" value="P:DNA-templated transcription"/>
    <property type="evidence" value="ECO:0007669"/>
    <property type="project" value="InterPro"/>
</dbReference>
<evidence type="ECO:0000259" key="7">
    <source>
        <dbReference type="Pfam" id="PF04082"/>
    </source>
</evidence>
<keyword evidence="2" id="KW-0862">Zinc</keyword>
<evidence type="ECO:0000313" key="9">
    <source>
        <dbReference type="Proteomes" id="UP001152087"/>
    </source>
</evidence>
<dbReference type="PANTHER" id="PTHR31944:SF131">
    <property type="entry name" value="HEME-RESPONSIVE ZINC FINGER TRANSCRIPTION FACTOR HAP1"/>
    <property type="match status" value="1"/>
</dbReference>
<evidence type="ECO:0000256" key="5">
    <source>
        <dbReference type="ARBA" id="ARBA00023163"/>
    </source>
</evidence>
<dbReference type="InterPro" id="IPR007219">
    <property type="entry name" value="XnlR_reg_dom"/>
</dbReference>
<dbReference type="GO" id="GO:0005634">
    <property type="term" value="C:nucleus"/>
    <property type="evidence" value="ECO:0007669"/>
    <property type="project" value="TreeGrafter"/>
</dbReference>
<name>A0A9W8QV92_9HYPO</name>
<feature type="domain" description="Xylanolytic transcriptional activator regulatory" evidence="7">
    <location>
        <begin position="60"/>
        <end position="128"/>
    </location>
</feature>
<dbReference type="PANTHER" id="PTHR31944">
    <property type="entry name" value="HEME-RESPONSIVE ZINC FINGER TRANSCRIPTION FACTOR HAP1"/>
    <property type="match status" value="1"/>
</dbReference>
<dbReference type="Pfam" id="PF04082">
    <property type="entry name" value="Fungal_trans"/>
    <property type="match status" value="1"/>
</dbReference>
<dbReference type="InterPro" id="IPR051430">
    <property type="entry name" value="Fungal_TF_Env_Response"/>
</dbReference>
<evidence type="ECO:0000256" key="6">
    <source>
        <dbReference type="ARBA" id="ARBA00023242"/>
    </source>
</evidence>
<comment type="caution">
    <text evidence="8">The sequence shown here is derived from an EMBL/GenBank/DDBJ whole genome shotgun (WGS) entry which is preliminary data.</text>
</comment>
<evidence type="ECO:0000256" key="4">
    <source>
        <dbReference type="ARBA" id="ARBA00023125"/>
    </source>
</evidence>
<organism evidence="8 9">
    <name type="scientific">Fusarium falciforme</name>
    <dbReference type="NCBI Taxonomy" id="195108"/>
    <lineage>
        <taxon>Eukaryota</taxon>
        <taxon>Fungi</taxon>
        <taxon>Dikarya</taxon>
        <taxon>Ascomycota</taxon>
        <taxon>Pezizomycotina</taxon>
        <taxon>Sordariomycetes</taxon>
        <taxon>Hypocreomycetidae</taxon>
        <taxon>Hypocreales</taxon>
        <taxon>Nectriaceae</taxon>
        <taxon>Fusarium</taxon>
        <taxon>Fusarium solani species complex</taxon>
    </lineage>
</organism>
<reference evidence="8" key="1">
    <citation type="submission" date="2022-09" db="EMBL/GenBank/DDBJ databases">
        <title>Fusarium specimens isolated from Avocado Roots.</title>
        <authorList>
            <person name="Stajich J."/>
            <person name="Roper C."/>
            <person name="Heimlech-Rivalta G."/>
        </authorList>
    </citation>
    <scope>NUCLEOTIDE SEQUENCE</scope>
    <source>
        <strain evidence="8">A02</strain>
    </source>
</reference>